<organism evidence="8 9">
    <name type="scientific">Diacronema lutheri</name>
    <name type="common">Unicellular marine alga</name>
    <name type="synonym">Monochrysis lutheri</name>
    <dbReference type="NCBI Taxonomy" id="2081491"/>
    <lineage>
        <taxon>Eukaryota</taxon>
        <taxon>Haptista</taxon>
        <taxon>Haptophyta</taxon>
        <taxon>Pavlovophyceae</taxon>
        <taxon>Pavlovales</taxon>
        <taxon>Pavlovaceae</taxon>
        <taxon>Diacronema</taxon>
    </lineage>
</organism>
<reference evidence="8" key="1">
    <citation type="submission" date="2021-05" db="EMBL/GenBank/DDBJ databases">
        <title>The genome of the haptophyte Pavlova lutheri (Diacronema luteri, Pavlovales) - a model for lipid biosynthesis in eukaryotic algae.</title>
        <authorList>
            <person name="Hulatt C.J."/>
            <person name="Posewitz M.C."/>
        </authorList>
    </citation>
    <scope>NUCLEOTIDE SEQUENCE</scope>
    <source>
        <strain evidence="8">NIVA-4/92</strain>
    </source>
</reference>
<dbReference type="Gene3D" id="2.60.120.380">
    <property type="match status" value="3"/>
</dbReference>
<dbReference type="GO" id="GO:0004198">
    <property type="term" value="F:calcium-dependent cysteine-type endopeptidase activity"/>
    <property type="evidence" value="ECO:0007669"/>
    <property type="project" value="InterPro"/>
</dbReference>
<evidence type="ECO:0000256" key="4">
    <source>
        <dbReference type="ARBA" id="ARBA00022807"/>
    </source>
</evidence>
<evidence type="ECO:0000256" key="2">
    <source>
        <dbReference type="ARBA" id="ARBA00022670"/>
    </source>
</evidence>
<dbReference type="PANTHER" id="PTHR10183:SF379">
    <property type="entry name" value="CALPAIN-5"/>
    <property type="match status" value="1"/>
</dbReference>
<evidence type="ECO:0000259" key="7">
    <source>
        <dbReference type="PROSITE" id="PS50203"/>
    </source>
</evidence>
<evidence type="ECO:0000256" key="3">
    <source>
        <dbReference type="ARBA" id="ARBA00022801"/>
    </source>
</evidence>
<dbReference type="PROSITE" id="PS50203">
    <property type="entry name" value="CALPAIN_CAT"/>
    <property type="match status" value="1"/>
</dbReference>
<keyword evidence="9" id="KW-1185">Reference proteome</keyword>
<evidence type="ECO:0000313" key="9">
    <source>
        <dbReference type="Proteomes" id="UP000751190"/>
    </source>
</evidence>
<feature type="region of interest" description="Disordered" evidence="6">
    <location>
        <begin position="543"/>
        <end position="592"/>
    </location>
</feature>
<dbReference type="OrthoDB" id="424753at2759"/>
<dbReference type="SMART" id="SM00230">
    <property type="entry name" value="CysPc"/>
    <property type="match status" value="1"/>
</dbReference>
<dbReference type="InterPro" id="IPR001300">
    <property type="entry name" value="Peptidase_C2_calpain_cat"/>
</dbReference>
<evidence type="ECO:0000256" key="6">
    <source>
        <dbReference type="SAM" id="MobiDB-lite"/>
    </source>
</evidence>
<dbReference type="InterPro" id="IPR038765">
    <property type="entry name" value="Papain-like_cys_pep_sf"/>
</dbReference>
<accession>A0A8J5XI75</accession>
<protein>
    <recommendedName>
        <fullName evidence="7">Calpain catalytic domain-containing protein</fullName>
    </recommendedName>
</protein>
<dbReference type="SUPFAM" id="SSF54001">
    <property type="entry name" value="Cysteine proteinases"/>
    <property type="match status" value="1"/>
</dbReference>
<dbReference type="GO" id="GO:0006508">
    <property type="term" value="P:proteolysis"/>
    <property type="evidence" value="ECO:0007669"/>
    <property type="project" value="UniProtKB-KW"/>
</dbReference>
<dbReference type="PANTHER" id="PTHR10183">
    <property type="entry name" value="CALPAIN"/>
    <property type="match status" value="1"/>
</dbReference>
<comment type="caution">
    <text evidence="5">Lacks conserved residue(s) required for the propagation of feature annotation.</text>
</comment>
<name>A0A8J5XI75_DIALT</name>
<gene>
    <name evidence="8" type="ORF">KFE25_009960</name>
</gene>
<evidence type="ECO:0000313" key="8">
    <source>
        <dbReference type="EMBL" id="KAG8464592.1"/>
    </source>
</evidence>
<evidence type="ECO:0000256" key="1">
    <source>
        <dbReference type="ARBA" id="ARBA00007623"/>
    </source>
</evidence>
<dbReference type="InterPro" id="IPR036213">
    <property type="entry name" value="Calpain_III_sf"/>
</dbReference>
<dbReference type="InterPro" id="IPR022684">
    <property type="entry name" value="Calpain_cysteine_protease"/>
</dbReference>
<dbReference type="EMBL" id="JAGTXO010000012">
    <property type="protein sequence ID" value="KAG8464592.1"/>
    <property type="molecule type" value="Genomic_DNA"/>
</dbReference>
<keyword evidence="4" id="KW-0788">Thiol protease</keyword>
<sequence>MVSDAEDSAPTSIGEPWWSVHSEGAACEDLTIFDEYDDAEFGRATGGEKKGAPAGPLDDCRWVRPTEALGDDAALLVSPYTAFVIKPCRALDDRGVLAAIAVVSTRADLMLRLFTSTLYAAQGAYTISLYLGGAWTPVVVDTQLPISTDGDVLCAALSGGGASFAPALLEKAFAKLRGGYSRLRAESIDGALLALTGGSVERQVLNDEQIAAKVATGSLVNDTRAVDMAGDLLVLRMTERRAAALGLVGKATHGLTPGEYYVMLGFTLVGSVPFARVHSPWGSAPWNGPWGPFAAEWAAEPERASALRRERLHNENTSEWWLPASFLQLFDERVTCRLFRDVAFTSARADAWQVGSAGGAPTPTVFEGLEVLGAGDWATNPQFAIELADLKASSVELTVSLLCAPPATGTGEQWASVHVLRSDVRSRSWGIQPKALVASSGPHQGTELAVTFRAYARYAYTVVPSLLRPGQTGRFLLRAWCSRPFALRKTRALEVSIARGEWKGRSAGGPRTLQSWNANPQFWLSLPRRAFVLITLERTDDAANGRPRSAAAPPDGAAGARAPATSGGGSDDADGARALSGADGQTEGASDGVGVGFIVLRGETPVETRRKFLTARSASPGSPRSGSPPGALRPESAASSRFASSRPATATSARSSSPRSRRGLDPSIFSTAAVRDCSKLPHELKLKAALGEVVGEIRRPDGHSCSLLLNLDGDKPYVVVPSLEAARVDGSFTLTVHSAAGALLEPIPLDVRTIEHGRWTERTSCGCHLDVWSERQQKWLRNSRFLSNPQLQLRLDKAGSVRLRLQRGRLTPFGDESERADRSLLLRSTEKYYAAMLGLYVLRGRALGPGERLKLPARGYAGLDVVREAAFVPLETVELTLALKPLDGNAPYILVPCLFGEGLTGAFTLEVTSDAGARLSAVDDVQVHGQQPVAAAAGTAVV</sequence>
<comment type="caution">
    <text evidence="8">The sequence shown here is derived from an EMBL/GenBank/DDBJ whole genome shotgun (WGS) entry which is preliminary data.</text>
</comment>
<dbReference type="Gene3D" id="3.90.70.10">
    <property type="entry name" value="Cysteine proteinases"/>
    <property type="match status" value="1"/>
</dbReference>
<evidence type="ECO:0000256" key="5">
    <source>
        <dbReference type="PROSITE-ProRule" id="PRU00239"/>
    </source>
</evidence>
<dbReference type="Proteomes" id="UP000751190">
    <property type="component" value="Unassembled WGS sequence"/>
</dbReference>
<dbReference type="PRINTS" id="PR00704">
    <property type="entry name" value="CALPAIN"/>
</dbReference>
<keyword evidence="3" id="KW-0378">Hydrolase</keyword>
<proteinExistence type="inferred from homology"/>
<feature type="compositionally biased region" description="Low complexity" evidence="6">
    <location>
        <begin position="545"/>
        <end position="565"/>
    </location>
</feature>
<feature type="compositionally biased region" description="Low complexity" evidence="6">
    <location>
        <begin position="615"/>
        <end position="658"/>
    </location>
</feature>
<dbReference type="AlphaFoldDB" id="A0A8J5XI75"/>
<comment type="similarity">
    <text evidence="1">Belongs to the peptidase C2 family.</text>
</comment>
<keyword evidence="2" id="KW-0645">Protease</keyword>
<feature type="domain" description="Calpain catalytic" evidence="7">
    <location>
        <begin position="62"/>
        <end position="339"/>
    </location>
</feature>
<dbReference type="Pfam" id="PF00648">
    <property type="entry name" value="Peptidase_C2"/>
    <property type="match status" value="1"/>
</dbReference>
<dbReference type="SUPFAM" id="SSF49758">
    <property type="entry name" value="Calpain large subunit, middle domain (domain III)"/>
    <property type="match status" value="3"/>
</dbReference>
<feature type="region of interest" description="Disordered" evidence="6">
    <location>
        <begin position="613"/>
        <end position="665"/>
    </location>
</feature>